<dbReference type="EMBL" id="DXGF01000133">
    <property type="protein sequence ID" value="HIW84124.1"/>
    <property type="molecule type" value="Genomic_DNA"/>
</dbReference>
<name>A0A9D1RA69_9FIRM</name>
<evidence type="ECO:0000313" key="5">
    <source>
        <dbReference type="Proteomes" id="UP000824263"/>
    </source>
</evidence>
<dbReference type="InterPro" id="IPR051472">
    <property type="entry name" value="T3SS_Stator/FliH"/>
</dbReference>
<dbReference type="GO" id="GO:0005829">
    <property type="term" value="C:cytosol"/>
    <property type="evidence" value="ECO:0007669"/>
    <property type="project" value="TreeGrafter"/>
</dbReference>
<comment type="caution">
    <text evidence="4">The sequence shown here is derived from an EMBL/GenBank/DDBJ whole genome shotgun (WGS) entry which is preliminary data.</text>
</comment>
<proteinExistence type="predicted"/>
<protein>
    <recommendedName>
        <fullName evidence="6">Flagellar assembly protein FliH/Type III secretion system HrpE domain-containing protein</fullName>
    </recommendedName>
</protein>
<dbReference type="PANTHER" id="PTHR34982:SF1">
    <property type="entry name" value="FLAGELLAR ASSEMBLY PROTEIN FLIH"/>
    <property type="match status" value="1"/>
</dbReference>
<organism evidence="4 5">
    <name type="scientific">Candidatus Dorea gallistercoris</name>
    <dbReference type="NCBI Taxonomy" id="2838542"/>
    <lineage>
        <taxon>Bacteria</taxon>
        <taxon>Bacillati</taxon>
        <taxon>Bacillota</taxon>
        <taxon>Clostridia</taxon>
        <taxon>Lachnospirales</taxon>
        <taxon>Lachnospiraceae</taxon>
        <taxon>Dorea</taxon>
    </lineage>
</organism>
<keyword evidence="1" id="KW-0813">Transport</keyword>
<dbReference type="PANTHER" id="PTHR34982">
    <property type="entry name" value="YOP PROTEINS TRANSLOCATION PROTEIN L"/>
    <property type="match status" value="1"/>
</dbReference>
<dbReference type="GO" id="GO:0015031">
    <property type="term" value="P:protein transport"/>
    <property type="evidence" value="ECO:0007669"/>
    <property type="project" value="UniProtKB-KW"/>
</dbReference>
<keyword evidence="3" id="KW-0175">Coiled coil</keyword>
<evidence type="ECO:0000256" key="2">
    <source>
        <dbReference type="ARBA" id="ARBA00022927"/>
    </source>
</evidence>
<evidence type="ECO:0008006" key="6">
    <source>
        <dbReference type="Google" id="ProtNLM"/>
    </source>
</evidence>
<feature type="coiled-coil region" evidence="3">
    <location>
        <begin position="52"/>
        <end position="125"/>
    </location>
</feature>
<evidence type="ECO:0000313" key="4">
    <source>
        <dbReference type="EMBL" id="HIW84124.1"/>
    </source>
</evidence>
<keyword evidence="2" id="KW-0653">Protein transport</keyword>
<gene>
    <name evidence="4" type="ORF">H9873_07375</name>
</gene>
<evidence type="ECO:0000256" key="1">
    <source>
        <dbReference type="ARBA" id="ARBA00022448"/>
    </source>
</evidence>
<accession>A0A9D1RA69</accession>
<evidence type="ECO:0000256" key="3">
    <source>
        <dbReference type="SAM" id="Coils"/>
    </source>
</evidence>
<dbReference type="Proteomes" id="UP000824263">
    <property type="component" value="Unassembled WGS sequence"/>
</dbReference>
<reference evidence="4" key="2">
    <citation type="submission" date="2021-04" db="EMBL/GenBank/DDBJ databases">
        <authorList>
            <person name="Gilroy R."/>
        </authorList>
    </citation>
    <scope>NUCLEOTIDE SEQUENCE</scope>
    <source>
        <strain evidence="4">ChiSxjej1B13-11762</strain>
    </source>
</reference>
<dbReference type="AlphaFoldDB" id="A0A9D1RA69"/>
<sequence length="255" mass="28779">MRSLSRNVYKRGNVDWQKAAYPELMDILNRLPETEEAEEAAAAQKEQEEKGQALFEQSIQQAQAILARARQEASKIRKDAYEEGYIEGTKQGCSDGEKKAYEEQKQRLESEWAALQNRIEAYVTQMQHEKDKLLEEYLDDLKDISLAIGEKIIQTSLKSSSDVVKNMILAATDKLKRTAWAKIYIADSPEVEGREIQGDAELLDQLSKISDNVKIIVMGDAAPGTCIIELPQEVMDISVGTQMENIKEILNNARV</sequence>
<reference evidence="4" key="1">
    <citation type="journal article" date="2021" name="PeerJ">
        <title>Extensive microbial diversity within the chicken gut microbiome revealed by metagenomics and culture.</title>
        <authorList>
            <person name="Gilroy R."/>
            <person name="Ravi A."/>
            <person name="Getino M."/>
            <person name="Pursley I."/>
            <person name="Horton D.L."/>
            <person name="Alikhan N.F."/>
            <person name="Baker D."/>
            <person name="Gharbi K."/>
            <person name="Hall N."/>
            <person name="Watson M."/>
            <person name="Adriaenssens E.M."/>
            <person name="Foster-Nyarko E."/>
            <person name="Jarju S."/>
            <person name="Secka A."/>
            <person name="Antonio M."/>
            <person name="Oren A."/>
            <person name="Chaudhuri R.R."/>
            <person name="La Ragione R."/>
            <person name="Hildebrand F."/>
            <person name="Pallen M.J."/>
        </authorList>
    </citation>
    <scope>NUCLEOTIDE SEQUENCE</scope>
    <source>
        <strain evidence="4">ChiSxjej1B13-11762</strain>
    </source>
</reference>